<dbReference type="InterPro" id="IPR002525">
    <property type="entry name" value="Transp_IS110-like_N"/>
</dbReference>
<evidence type="ECO:0000313" key="4">
    <source>
        <dbReference type="Proteomes" id="UP000821656"/>
    </source>
</evidence>
<comment type="caution">
    <text evidence="3">The sequence shown here is derived from an EMBL/GenBank/DDBJ whole genome shotgun (WGS) entry which is preliminary data.</text>
</comment>
<dbReference type="InterPro" id="IPR047650">
    <property type="entry name" value="Transpos_IS110"/>
</dbReference>
<feature type="domain" description="Transposase IS110-like N-terminal" evidence="1">
    <location>
        <begin position="4"/>
        <end position="160"/>
    </location>
</feature>
<organism evidence="3 4">
    <name type="scientific">Clostridium beijerinckii</name>
    <name type="common">Clostridium MP</name>
    <dbReference type="NCBI Taxonomy" id="1520"/>
    <lineage>
        <taxon>Bacteria</taxon>
        <taxon>Bacillati</taxon>
        <taxon>Bacillota</taxon>
        <taxon>Clostridia</taxon>
        <taxon>Eubacteriales</taxon>
        <taxon>Clostridiaceae</taxon>
        <taxon>Clostridium</taxon>
    </lineage>
</organism>
<dbReference type="AlphaFoldDB" id="A0A9Q5CTK5"/>
<dbReference type="RefSeq" id="WP_077306244.1">
    <property type="nucleotide sequence ID" value="NZ_CP016090.1"/>
</dbReference>
<dbReference type="Pfam" id="PF02371">
    <property type="entry name" value="Transposase_20"/>
    <property type="match status" value="1"/>
</dbReference>
<protein>
    <submittedName>
        <fullName evidence="3">Transposase</fullName>
    </submittedName>
</protein>
<evidence type="ECO:0000313" key="3">
    <source>
        <dbReference type="EMBL" id="NRV12340.1"/>
    </source>
</evidence>
<dbReference type="EMBL" id="JABSXK010000001">
    <property type="protein sequence ID" value="NRV12340.1"/>
    <property type="molecule type" value="Genomic_DNA"/>
</dbReference>
<sequence>MISVGIDVSKEKSTVCILKPYGEIVRSPYEITHTESQIAELVSTIKCLDDEVRVVMEATGNYHLPVLSFLKEHGIFVAVINPLIMKKYASIILRKGKTDKLDSIKIANYGLDNWFHLINHESSEEIYVQLRLLGRQYGHYIKLRIESKLSLTTMLDYTMPGIKTMLKSRSDKPEKDKLNDFIEEYWHYDNITKKSENQFISNYKNWAKKKGYQQSEAKAIKIYDLAQQGIPTLSSNAPSTKMLVLEAVRVLREIDKTLALILSQMQELAKSLKEYTVVREMAGVGDIIAPRLMAEIGDIRRFHSGKALIAYAGIDAPPYQSGQFTGTRRRISKRGSATLRKTGFEIMKCLKSNKPESDTVYLFVLKKEAEGKASKVAKIAGLNKFLRIYYARVKEVYK</sequence>
<accession>A0A9Q5CTK5</accession>
<dbReference type="InterPro" id="IPR003346">
    <property type="entry name" value="Transposase_20"/>
</dbReference>
<dbReference type="NCBIfam" id="NF033542">
    <property type="entry name" value="transpos_IS110"/>
    <property type="match status" value="1"/>
</dbReference>
<reference evidence="3" key="1">
    <citation type="submission" date="2020-05" db="EMBL/GenBank/DDBJ databases">
        <title>Genomic insights into acetone-butanol-ethanol (ABE) fermentation by sequencing solventogenic clostridia strains.</title>
        <authorList>
            <person name="Brown S."/>
        </authorList>
    </citation>
    <scope>NUCLEOTIDE SEQUENCE</scope>
    <source>
        <strain evidence="3">DJ126</strain>
    </source>
</reference>
<dbReference type="GO" id="GO:0003677">
    <property type="term" value="F:DNA binding"/>
    <property type="evidence" value="ECO:0007669"/>
    <property type="project" value="InterPro"/>
</dbReference>
<dbReference type="GO" id="GO:0006313">
    <property type="term" value="P:DNA transposition"/>
    <property type="evidence" value="ECO:0007669"/>
    <property type="project" value="InterPro"/>
</dbReference>
<dbReference type="GO" id="GO:0004803">
    <property type="term" value="F:transposase activity"/>
    <property type="evidence" value="ECO:0007669"/>
    <property type="project" value="InterPro"/>
</dbReference>
<feature type="domain" description="Transposase IS116/IS110/IS902 C-terminal" evidence="2">
    <location>
        <begin position="277"/>
        <end position="361"/>
    </location>
</feature>
<gene>
    <name evidence="3" type="ORF">DFH45_005303</name>
</gene>
<name>A0A9Q5CTK5_CLOBE</name>
<dbReference type="PANTHER" id="PTHR33055">
    <property type="entry name" value="TRANSPOSASE FOR INSERTION SEQUENCE ELEMENT IS1111A"/>
    <property type="match status" value="1"/>
</dbReference>
<evidence type="ECO:0000259" key="1">
    <source>
        <dbReference type="Pfam" id="PF01548"/>
    </source>
</evidence>
<dbReference type="Pfam" id="PF01548">
    <property type="entry name" value="DEDD_Tnp_IS110"/>
    <property type="match status" value="1"/>
</dbReference>
<evidence type="ECO:0000259" key="2">
    <source>
        <dbReference type="Pfam" id="PF02371"/>
    </source>
</evidence>
<dbReference type="PANTHER" id="PTHR33055:SF13">
    <property type="entry name" value="TRANSPOSASE"/>
    <property type="match status" value="1"/>
</dbReference>
<dbReference type="Proteomes" id="UP000821656">
    <property type="component" value="Unassembled WGS sequence"/>
</dbReference>
<proteinExistence type="predicted"/>